<dbReference type="AlphaFoldDB" id="A0A286GL88"/>
<sequence length="297" mass="31665">MDRVRERRLVTFDTAPDVGGVAELFAMAAALERAAVQRYRQLAERMEGSGEADLAALFRRLADMEAGHEDGLGAWAAREGVAAAEDVVFDWDITEGITEADIASAGGTAALSPWKALALAVHNEERAFAFYARIAAVATDAAVRAYAEQMADEELSHVTLLRLERRRAWRRAHGDAAAAGPSLGPKGMAAWIARREAAAAARHHELAALADHAGEPRLAALLRRLAAGTEPPPAADGTPAQWLRAEIRRLGDDYNRLVDIAEGGGDAETVRLARDAAHRLTACLAQLRDAEQGLGGG</sequence>
<evidence type="ECO:0000313" key="3">
    <source>
        <dbReference type="Proteomes" id="UP000219621"/>
    </source>
</evidence>
<dbReference type="EMBL" id="OCNJ01000005">
    <property type="protein sequence ID" value="SOD96288.1"/>
    <property type="molecule type" value="Genomic_DNA"/>
</dbReference>
<feature type="domain" description="Rubrerythrin diiron-binding" evidence="1">
    <location>
        <begin position="23"/>
        <end position="162"/>
    </location>
</feature>
<dbReference type="Pfam" id="PF02915">
    <property type="entry name" value="Rubrerythrin"/>
    <property type="match status" value="1"/>
</dbReference>
<dbReference type="GO" id="GO:0046872">
    <property type="term" value="F:metal ion binding"/>
    <property type="evidence" value="ECO:0007669"/>
    <property type="project" value="InterPro"/>
</dbReference>
<dbReference type="CDD" id="cd01045">
    <property type="entry name" value="Ferritin_like_AB"/>
    <property type="match status" value="1"/>
</dbReference>
<reference evidence="3" key="1">
    <citation type="submission" date="2017-09" db="EMBL/GenBank/DDBJ databases">
        <authorList>
            <person name="Varghese N."/>
            <person name="Submissions S."/>
        </authorList>
    </citation>
    <scope>NUCLEOTIDE SEQUENCE [LARGE SCALE GENOMIC DNA]</scope>
    <source>
        <strain evidence="3">USBA 140</strain>
    </source>
</reference>
<dbReference type="OrthoDB" id="6057955at2"/>
<accession>A0A286GL88</accession>
<dbReference type="RefSeq" id="WP_097279623.1">
    <property type="nucleotide sequence ID" value="NZ_OCNJ01000005.1"/>
</dbReference>
<keyword evidence="3" id="KW-1185">Reference proteome</keyword>
<name>A0A286GL88_9PROT</name>
<protein>
    <submittedName>
        <fullName evidence="2">Rubrerythrin</fullName>
    </submittedName>
</protein>
<dbReference type="Gene3D" id="1.20.1260.10">
    <property type="match status" value="1"/>
</dbReference>
<proteinExistence type="predicted"/>
<dbReference type="SUPFAM" id="SSF47240">
    <property type="entry name" value="Ferritin-like"/>
    <property type="match status" value="1"/>
</dbReference>
<dbReference type="GO" id="GO:0016491">
    <property type="term" value="F:oxidoreductase activity"/>
    <property type="evidence" value="ECO:0007669"/>
    <property type="project" value="InterPro"/>
</dbReference>
<organism evidence="2 3">
    <name type="scientific">Caenispirillum bisanense</name>
    <dbReference type="NCBI Taxonomy" id="414052"/>
    <lineage>
        <taxon>Bacteria</taxon>
        <taxon>Pseudomonadati</taxon>
        <taxon>Pseudomonadota</taxon>
        <taxon>Alphaproteobacteria</taxon>
        <taxon>Rhodospirillales</taxon>
        <taxon>Novispirillaceae</taxon>
        <taxon>Caenispirillum</taxon>
    </lineage>
</organism>
<evidence type="ECO:0000313" key="2">
    <source>
        <dbReference type="EMBL" id="SOD96288.1"/>
    </source>
</evidence>
<evidence type="ECO:0000259" key="1">
    <source>
        <dbReference type="Pfam" id="PF02915"/>
    </source>
</evidence>
<dbReference type="InterPro" id="IPR003251">
    <property type="entry name" value="Rr_diiron-bd_dom"/>
</dbReference>
<dbReference type="InterPro" id="IPR009078">
    <property type="entry name" value="Ferritin-like_SF"/>
</dbReference>
<dbReference type="InterPro" id="IPR012347">
    <property type="entry name" value="Ferritin-like"/>
</dbReference>
<gene>
    <name evidence="2" type="ORF">SAMN05421508_105250</name>
</gene>
<dbReference type="Proteomes" id="UP000219621">
    <property type="component" value="Unassembled WGS sequence"/>
</dbReference>